<dbReference type="CDD" id="cd18791">
    <property type="entry name" value="SF2_C_RHA"/>
    <property type="match status" value="1"/>
</dbReference>
<accession>A0A2B7XJD9</accession>
<gene>
    <name evidence="16" type="ORF">GX51_00940</name>
</gene>
<dbReference type="InterPro" id="IPR001650">
    <property type="entry name" value="Helicase_C-like"/>
</dbReference>
<evidence type="ECO:0000256" key="9">
    <source>
        <dbReference type="ARBA" id="ARBA00022884"/>
    </source>
</evidence>
<dbReference type="EMBL" id="PDNC01000007">
    <property type="protein sequence ID" value="PGH08883.1"/>
    <property type="molecule type" value="Genomic_DNA"/>
</dbReference>
<keyword evidence="8" id="KW-0067">ATP-binding</keyword>
<dbReference type="GO" id="GO:0003723">
    <property type="term" value="F:RNA binding"/>
    <property type="evidence" value="ECO:0007669"/>
    <property type="project" value="UniProtKB-KW"/>
</dbReference>
<keyword evidence="5" id="KW-0547">Nucleotide-binding</keyword>
<dbReference type="CDD" id="cd17917">
    <property type="entry name" value="DEXHc_RHA-like"/>
    <property type="match status" value="1"/>
</dbReference>
<feature type="region of interest" description="Disordered" evidence="13">
    <location>
        <begin position="144"/>
        <end position="163"/>
    </location>
</feature>
<feature type="domain" description="Helicase C-terminal" evidence="15">
    <location>
        <begin position="942"/>
        <end position="1107"/>
    </location>
</feature>
<keyword evidence="4" id="KW-0934">Plastid</keyword>
<dbReference type="PANTHER" id="PTHR18934:SF145">
    <property type="entry name" value="ATP-DEPENDENT RNA HELICASE DHX57-RELATED"/>
    <property type="match status" value="1"/>
</dbReference>
<dbReference type="Pfam" id="PF21010">
    <property type="entry name" value="HA2_C"/>
    <property type="match status" value="1"/>
</dbReference>
<evidence type="ECO:0000256" key="4">
    <source>
        <dbReference type="ARBA" id="ARBA00022640"/>
    </source>
</evidence>
<feature type="region of interest" description="Disordered" evidence="13">
    <location>
        <begin position="244"/>
        <end position="301"/>
    </location>
</feature>
<dbReference type="GO" id="GO:0016787">
    <property type="term" value="F:hydrolase activity"/>
    <property type="evidence" value="ECO:0007669"/>
    <property type="project" value="UniProtKB-KW"/>
</dbReference>
<dbReference type="InterPro" id="IPR027417">
    <property type="entry name" value="P-loop_NTPase"/>
</dbReference>
<organism evidence="16 17">
    <name type="scientific">Blastomyces parvus</name>
    <dbReference type="NCBI Taxonomy" id="2060905"/>
    <lineage>
        <taxon>Eukaryota</taxon>
        <taxon>Fungi</taxon>
        <taxon>Dikarya</taxon>
        <taxon>Ascomycota</taxon>
        <taxon>Pezizomycotina</taxon>
        <taxon>Eurotiomycetes</taxon>
        <taxon>Eurotiomycetidae</taxon>
        <taxon>Onygenales</taxon>
        <taxon>Ajellomycetaceae</taxon>
        <taxon>Blastomyces</taxon>
    </lineage>
</organism>
<dbReference type="SMART" id="SM00487">
    <property type="entry name" value="DEXDc"/>
    <property type="match status" value="1"/>
</dbReference>
<evidence type="ECO:0000259" key="15">
    <source>
        <dbReference type="PROSITE" id="PS51194"/>
    </source>
</evidence>
<feature type="region of interest" description="Disordered" evidence="13">
    <location>
        <begin position="1"/>
        <end position="66"/>
    </location>
</feature>
<evidence type="ECO:0000256" key="11">
    <source>
        <dbReference type="ARBA" id="ARBA00047984"/>
    </source>
</evidence>
<dbReference type="Pfam" id="PF07717">
    <property type="entry name" value="OB_NTP_bind"/>
    <property type="match status" value="1"/>
</dbReference>
<dbReference type="PROSITE" id="PS51194">
    <property type="entry name" value="HELICASE_CTER"/>
    <property type="match status" value="1"/>
</dbReference>
<feature type="compositionally biased region" description="Polar residues" evidence="13">
    <location>
        <begin position="247"/>
        <end position="270"/>
    </location>
</feature>
<keyword evidence="17" id="KW-1185">Reference proteome</keyword>
<dbReference type="Gene3D" id="3.40.50.300">
    <property type="entry name" value="P-loop containing nucleotide triphosphate hydrolases"/>
    <property type="match status" value="2"/>
</dbReference>
<evidence type="ECO:0000256" key="13">
    <source>
        <dbReference type="SAM" id="MobiDB-lite"/>
    </source>
</evidence>
<evidence type="ECO:0000256" key="10">
    <source>
        <dbReference type="ARBA" id="ARBA00022946"/>
    </source>
</evidence>
<feature type="compositionally biased region" description="Polar residues" evidence="13">
    <location>
        <begin position="30"/>
        <end position="66"/>
    </location>
</feature>
<evidence type="ECO:0000256" key="2">
    <source>
        <dbReference type="ARBA" id="ARBA00012552"/>
    </source>
</evidence>
<dbReference type="PANTHER" id="PTHR18934">
    <property type="entry name" value="ATP-DEPENDENT RNA HELICASE"/>
    <property type="match status" value="1"/>
</dbReference>
<evidence type="ECO:0000259" key="14">
    <source>
        <dbReference type="PROSITE" id="PS51192"/>
    </source>
</evidence>
<dbReference type="GO" id="GO:0003724">
    <property type="term" value="F:RNA helicase activity"/>
    <property type="evidence" value="ECO:0007669"/>
    <property type="project" value="UniProtKB-EC"/>
</dbReference>
<dbReference type="Proteomes" id="UP000224080">
    <property type="component" value="Unassembled WGS sequence"/>
</dbReference>
<dbReference type="FunFam" id="1.20.120.1080:FF:000002">
    <property type="entry name" value="Putative ATP-dependent RNA helicase DHX36"/>
    <property type="match status" value="1"/>
</dbReference>
<evidence type="ECO:0000256" key="1">
    <source>
        <dbReference type="ARBA" id="ARBA00004229"/>
    </source>
</evidence>
<keyword evidence="9" id="KW-0694">RNA-binding</keyword>
<dbReference type="Pfam" id="PF04408">
    <property type="entry name" value="WHD_HA2"/>
    <property type="match status" value="1"/>
</dbReference>
<feature type="region of interest" description="Disordered" evidence="13">
    <location>
        <begin position="626"/>
        <end position="647"/>
    </location>
</feature>
<dbReference type="EC" id="3.6.4.13" evidence="2"/>
<name>A0A2B7XJD9_9EURO</name>
<dbReference type="SMART" id="SM00490">
    <property type="entry name" value="HELICc"/>
    <property type="match status" value="1"/>
</dbReference>
<dbReference type="InterPro" id="IPR011709">
    <property type="entry name" value="DEAD-box_helicase_OB_fold"/>
</dbReference>
<dbReference type="OrthoDB" id="5600252at2759"/>
<evidence type="ECO:0000256" key="8">
    <source>
        <dbReference type="ARBA" id="ARBA00022840"/>
    </source>
</evidence>
<keyword evidence="10" id="KW-0809">Transit peptide</keyword>
<keyword evidence="6" id="KW-0378">Hydrolase</keyword>
<comment type="subcellular location">
    <subcellularLocation>
        <location evidence="1">Plastid</location>
        <location evidence="1">Chloroplast</location>
    </subcellularLocation>
</comment>
<dbReference type="PROSITE" id="PS51192">
    <property type="entry name" value="HELICASE_ATP_BIND_1"/>
    <property type="match status" value="1"/>
</dbReference>
<dbReference type="Pfam" id="PF00270">
    <property type="entry name" value="DEAD"/>
    <property type="match status" value="1"/>
</dbReference>
<evidence type="ECO:0000256" key="12">
    <source>
        <dbReference type="SAM" id="Coils"/>
    </source>
</evidence>
<proteinExistence type="predicted"/>
<feature type="domain" description="Helicase ATP-binding" evidence="14">
    <location>
        <begin position="682"/>
        <end position="853"/>
    </location>
</feature>
<evidence type="ECO:0000313" key="17">
    <source>
        <dbReference type="Proteomes" id="UP000224080"/>
    </source>
</evidence>
<evidence type="ECO:0000256" key="6">
    <source>
        <dbReference type="ARBA" id="ARBA00022801"/>
    </source>
</evidence>
<evidence type="ECO:0000313" key="16">
    <source>
        <dbReference type="EMBL" id="PGH08883.1"/>
    </source>
</evidence>
<dbReference type="GO" id="GO:0005524">
    <property type="term" value="F:ATP binding"/>
    <property type="evidence" value="ECO:0007669"/>
    <property type="project" value="UniProtKB-KW"/>
</dbReference>
<comment type="caution">
    <text evidence="16">The sequence shown here is derived from an EMBL/GenBank/DDBJ whole genome shotgun (WGS) entry which is preliminary data.</text>
</comment>
<feature type="coiled-coil region" evidence="12">
    <location>
        <begin position="338"/>
        <end position="365"/>
    </location>
</feature>
<keyword evidence="7" id="KW-0347">Helicase</keyword>
<protein>
    <recommendedName>
        <fullName evidence="2">RNA helicase</fullName>
        <ecNumber evidence="2">3.6.4.13</ecNumber>
    </recommendedName>
</protein>
<dbReference type="STRING" id="2060905.A0A2B7XJD9"/>
<evidence type="ECO:0000256" key="3">
    <source>
        <dbReference type="ARBA" id="ARBA00022528"/>
    </source>
</evidence>
<evidence type="ECO:0000256" key="7">
    <source>
        <dbReference type="ARBA" id="ARBA00022806"/>
    </source>
</evidence>
<dbReference type="FunFam" id="3.40.50.300:FF:000819">
    <property type="entry name" value="ATP dependent RNA helicase, putative"/>
    <property type="match status" value="1"/>
</dbReference>
<sequence length="1467" mass="165022">MAPNRKKKKPASNPARGFTTVSVPSKLKATESSTSLSSANAPTQPQSELQPPTESPSTTSVGVQPQPELQQLSPDKLQKHLEDAELQLLVEKYGVKCKSDSSRQVLKLETEKRILRTQASHLNVTDWLSPEILNEIMEKEKLEMKKSSEQTSRPEMEEAQIHTEEEELSIKLWTLRQSLKGLGFTQQNIDAALKATLQLYFNDPTASKDIVWGLDPALEWLGMNCDEKDLPLYDKSSSKLSKIATEDASTFEKSNTSSTPSTTGYNTPSDARSKPRETQAKSTLSLSSPSSDESDSDPDSLVPKYIELRTQLYTEQPDVFNQTNKRQRKGISPLTLANDQASSNIARLKKKLAKIENDVLFDRDQAENIWQIKLSELREHTAKFLQNAVAREPRPETPPIELKDTQVQDASDALIETILSDSNENDDLLGGLFATDLEGPSASVSNTEANDNTVVRSRDFGKPTGMNPRRVLEEGCRARDSGCKISYKAISATPFSHRKEIEIRWSKAQDIPPHVPLSDISYRGDSHFICAAMTSLSTPSALEAESYISMVALFAIFSHSQKESKIYMKLPAAWRELWDEFVHAKKEYDDEVDKGILKDIQRLVQEQMSTLEEDVVLLENFRKRNSGVNSPVPRGDTRSKQTTRTQEQLQDLWVQRSSTSSFTSMESSRKALPIWQFKDQILDTLAANQAIIICSETGSGKSTQIPSFILEKELLSGHDCKIYVTEPRRISAMSLAKRVSEELGEDKNAVGTNRSLVGYAIRLESKISSSTRLIFATTGVVVRMLERPKDFQDITHLVLDEVHERTIDSDFLLIILRRLMQERPDLKLVLMSATVDAKRFSNYLHGAPILDIPGRTFPVEVKYLEDAIEVTKHRPNSDGLSALTDDSDDALDDAPQKPIEDLASSLAGYSRQTRETVTGFDEYRLDYKLIVTLLSAIATKNEFKQYSKAILIFMPGMAEIRRLNDEILSEPLFNKGDWIVHALHSSIATEDQEKAFLIPPTSVRKIVIATNIAETGITIPDITAVIDTGKEKVMRFDERRQLSRLVESFIARANAKQRRGRAGRVQSGLCFHLFTKFRHDQLLSEQQTPEILRLSLQDLVLRVKICNLGEVEQTLSEAIDPPSPKNIRRAIEALKEVKALTNAENLTPLGRQLAKLPLDVFLGKLIIYGAFFRCLDSAVSIAAILSSKSPFITAVGSSTQRELAKLAFKRGNSDLLTIYNAYLAWKRHRSTPGMSEYAFCRKNYLSPQTLLNIEDVKMQLLVSIVDAGLLSLDRAEQESLARSRFTGRQRQFFTVPKRVDVNSENDLIVNSVIAWSFYPKLLIREGKGWRNVANNQTVSLHPTSVNKRPDSTVKWLSFYHIMQARSRYLNAHETSPVEDFAVALLCGDVEFKLYAGIISIDGSRIRFSVKDWKSMLALKALTTGIRNVLSFTIRNPRKELTASQQGWVDLWQQVFTEARERELRRSG</sequence>
<feature type="compositionally biased region" description="Low complexity" evidence="13">
    <location>
        <begin position="282"/>
        <end position="291"/>
    </location>
</feature>
<dbReference type="InterPro" id="IPR007502">
    <property type="entry name" value="Helicase-assoc_dom"/>
</dbReference>
<evidence type="ECO:0000256" key="5">
    <source>
        <dbReference type="ARBA" id="ARBA00022741"/>
    </source>
</evidence>
<keyword evidence="12" id="KW-0175">Coiled coil</keyword>
<feature type="compositionally biased region" description="Basic residues" evidence="13">
    <location>
        <begin position="1"/>
        <end position="10"/>
    </location>
</feature>
<dbReference type="InterPro" id="IPR048333">
    <property type="entry name" value="HA2_WH"/>
</dbReference>
<comment type="catalytic activity">
    <reaction evidence="11">
        <text>ATP + H2O = ADP + phosphate + H(+)</text>
        <dbReference type="Rhea" id="RHEA:13065"/>
        <dbReference type="ChEBI" id="CHEBI:15377"/>
        <dbReference type="ChEBI" id="CHEBI:15378"/>
        <dbReference type="ChEBI" id="CHEBI:30616"/>
        <dbReference type="ChEBI" id="CHEBI:43474"/>
        <dbReference type="ChEBI" id="CHEBI:456216"/>
        <dbReference type="EC" id="3.6.4.13"/>
    </reaction>
</comment>
<keyword evidence="3" id="KW-0150">Chloroplast</keyword>
<dbReference type="FunFam" id="3.40.50.300:FF:000500">
    <property type="entry name" value="ATP-dependent RNA helicase DHX29"/>
    <property type="match status" value="1"/>
</dbReference>
<dbReference type="Gene3D" id="1.20.120.1080">
    <property type="match status" value="1"/>
</dbReference>
<reference evidence="16 17" key="1">
    <citation type="submission" date="2017-10" db="EMBL/GenBank/DDBJ databases">
        <title>Comparative genomics in systemic dimorphic fungi from Ajellomycetaceae.</title>
        <authorList>
            <person name="Munoz J.F."/>
            <person name="Mcewen J.G."/>
            <person name="Clay O.K."/>
            <person name="Cuomo C.A."/>
        </authorList>
    </citation>
    <scope>NUCLEOTIDE SEQUENCE [LARGE SCALE GENOMIC DNA]</scope>
    <source>
        <strain evidence="16 17">UAMH130</strain>
    </source>
</reference>
<dbReference type="SUPFAM" id="SSF52540">
    <property type="entry name" value="P-loop containing nucleoside triphosphate hydrolases"/>
    <property type="match status" value="1"/>
</dbReference>
<dbReference type="SMART" id="SM00847">
    <property type="entry name" value="HA2"/>
    <property type="match status" value="1"/>
</dbReference>
<dbReference type="Pfam" id="PF00271">
    <property type="entry name" value="Helicase_C"/>
    <property type="match status" value="1"/>
</dbReference>
<dbReference type="InterPro" id="IPR014001">
    <property type="entry name" value="Helicase_ATP-bd"/>
</dbReference>
<dbReference type="InterPro" id="IPR011545">
    <property type="entry name" value="DEAD/DEAH_box_helicase_dom"/>
</dbReference>